<dbReference type="RefSeq" id="WP_034291591.1">
    <property type="nucleotide sequence ID" value="NZ_CP091519.2"/>
</dbReference>
<keyword evidence="2" id="KW-1185">Reference proteome</keyword>
<dbReference type="EMBL" id="UFSO01000003">
    <property type="protein sequence ID" value="SSY80491.1"/>
    <property type="molecule type" value="Genomic_DNA"/>
</dbReference>
<evidence type="ECO:0000313" key="2">
    <source>
        <dbReference type="Proteomes" id="UP000254209"/>
    </source>
</evidence>
<dbReference type="Proteomes" id="UP000254209">
    <property type="component" value="Unassembled WGS sequence"/>
</dbReference>
<reference evidence="1 2" key="1">
    <citation type="submission" date="2018-06" db="EMBL/GenBank/DDBJ databases">
        <authorList>
            <consortium name="Pathogen Informatics"/>
            <person name="Doyle S."/>
        </authorList>
    </citation>
    <scope>NUCLEOTIDE SEQUENCE [LARGE SCALE GENOMIC DNA]</scope>
    <source>
        <strain evidence="1 2">NCTC10283</strain>
    </source>
</reference>
<sequence length="85" mass="10414">MRQDEFIIKMYLMVDDLYKKLITTPIKKGGFETQLSDSELICMELVGEFLNLNTNQNIWQYFRQHWLDWFPNITLTRDKPFLLHW</sequence>
<protein>
    <recommendedName>
        <fullName evidence="3">Transposase</fullName>
    </recommendedName>
</protein>
<accession>A0A376BUG5</accession>
<proteinExistence type="predicted"/>
<dbReference type="OrthoDB" id="9798237at2"/>
<evidence type="ECO:0008006" key="3">
    <source>
        <dbReference type="Google" id="ProtNLM"/>
    </source>
</evidence>
<gene>
    <name evidence="1" type="ORF">NCTC10283_02050</name>
</gene>
<dbReference type="AlphaFoldDB" id="A0A376BUG5"/>
<dbReference type="STRING" id="1120980.GCA_000745955_00625"/>
<name>A0A376BUG5_9NEIS</name>
<organism evidence="1 2">
    <name type="scientific">Alysiella crassa</name>
    <dbReference type="NCBI Taxonomy" id="153491"/>
    <lineage>
        <taxon>Bacteria</taxon>
        <taxon>Pseudomonadati</taxon>
        <taxon>Pseudomonadota</taxon>
        <taxon>Betaproteobacteria</taxon>
        <taxon>Neisseriales</taxon>
        <taxon>Neisseriaceae</taxon>
        <taxon>Alysiella</taxon>
    </lineage>
</organism>
<evidence type="ECO:0000313" key="1">
    <source>
        <dbReference type="EMBL" id="SSY80491.1"/>
    </source>
</evidence>